<dbReference type="RefSeq" id="XP_015409966.1">
    <property type="nucleotide sequence ID" value="XM_015548204.1"/>
</dbReference>
<accession>A0A0L1JCA7</accession>
<evidence type="ECO:0000256" key="5">
    <source>
        <dbReference type="ARBA" id="ARBA00038359"/>
    </source>
</evidence>
<comment type="similarity">
    <text evidence="5">Belongs to the SAT4 family.</text>
</comment>
<feature type="domain" description="Rhodopsin" evidence="8">
    <location>
        <begin position="131"/>
        <end position="219"/>
    </location>
</feature>
<protein>
    <recommendedName>
        <fullName evidence="8">Rhodopsin domain-containing protein</fullName>
    </recommendedName>
</protein>
<name>A0A0L1JCA7_ASPN3</name>
<dbReference type="InterPro" id="IPR052337">
    <property type="entry name" value="SAT4-like"/>
</dbReference>
<evidence type="ECO:0000259" key="8">
    <source>
        <dbReference type="Pfam" id="PF20684"/>
    </source>
</evidence>
<dbReference type="PANTHER" id="PTHR33048:SF47">
    <property type="entry name" value="INTEGRAL MEMBRANE PROTEIN-RELATED"/>
    <property type="match status" value="1"/>
</dbReference>
<evidence type="ECO:0000256" key="7">
    <source>
        <dbReference type="SAM" id="Phobius"/>
    </source>
</evidence>
<dbReference type="EMBL" id="JNOM01000039">
    <property type="protein sequence ID" value="KNG89043.1"/>
    <property type="molecule type" value="Genomic_DNA"/>
</dbReference>
<comment type="caution">
    <text evidence="9">The sequence shown here is derived from an EMBL/GenBank/DDBJ whole genome shotgun (WGS) entry which is preliminary data.</text>
</comment>
<feature type="transmembrane region" description="Helical" evidence="7">
    <location>
        <begin position="15"/>
        <end position="34"/>
    </location>
</feature>
<dbReference type="PANTHER" id="PTHR33048">
    <property type="entry name" value="PTH11-LIKE INTEGRAL MEMBRANE PROTEIN (AFU_ORTHOLOGUE AFUA_5G11245)"/>
    <property type="match status" value="1"/>
</dbReference>
<evidence type="ECO:0000256" key="6">
    <source>
        <dbReference type="SAM" id="MobiDB-lite"/>
    </source>
</evidence>
<dbReference type="Pfam" id="PF20684">
    <property type="entry name" value="Fung_rhodopsin"/>
    <property type="match status" value="1"/>
</dbReference>
<gene>
    <name evidence="9" type="ORF">ANOM_002947</name>
</gene>
<keyword evidence="2 7" id="KW-0812">Transmembrane</keyword>
<dbReference type="InterPro" id="IPR049326">
    <property type="entry name" value="Rhodopsin_dom_fungi"/>
</dbReference>
<dbReference type="AlphaFoldDB" id="A0A0L1JCA7"/>
<evidence type="ECO:0000256" key="3">
    <source>
        <dbReference type="ARBA" id="ARBA00022989"/>
    </source>
</evidence>
<proteinExistence type="inferred from homology"/>
<feature type="transmembrane region" description="Helical" evidence="7">
    <location>
        <begin position="158"/>
        <end position="178"/>
    </location>
</feature>
<dbReference type="Proteomes" id="UP000037505">
    <property type="component" value="Unassembled WGS sequence"/>
</dbReference>
<keyword evidence="10" id="KW-1185">Reference proteome</keyword>
<reference evidence="9 10" key="1">
    <citation type="submission" date="2014-06" db="EMBL/GenBank/DDBJ databases">
        <title>The Genome of the Aflatoxigenic Filamentous Fungus Aspergillus nomius.</title>
        <authorList>
            <person name="Moore M.G."/>
            <person name="Shannon B.M."/>
            <person name="Brian M.M."/>
        </authorList>
    </citation>
    <scope>NUCLEOTIDE SEQUENCE [LARGE SCALE GENOMIC DNA]</scope>
    <source>
        <strain evidence="9 10">NRRL 13137</strain>
    </source>
</reference>
<evidence type="ECO:0000256" key="1">
    <source>
        <dbReference type="ARBA" id="ARBA00004141"/>
    </source>
</evidence>
<evidence type="ECO:0000256" key="2">
    <source>
        <dbReference type="ARBA" id="ARBA00022692"/>
    </source>
</evidence>
<keyword evidence="4 7" id="KW-0472">Membrane</keyword>
<feature type="non-terminal residue" evidence="9">
    <location>
        <position position="279"/>
    </location>
</feature>
<evidence type="ECO:0000313" key="10">
    <source>
        <dbReference type="Proteomes" id="UP000037505"/>
    </source>
</evidence>
<keyword evidence="3 7" id="KW-1133">Transmembrane helix</keyword>
<dbReference type="GeneID" id="26804751"/>
<evidence type="ECO:0000313" key="9">
    <source>
        <dbReference type="EMBL" id="KNG89043.1"/>
    </source>
</evidence>
<dbReference type="GO" id="GO:0016020">
    <property type="term" value="C:membrane"/>
    <property type="evidence" value="ECO:0007669"/>
    <property type="project" value="UniProtKB-SubCell"/>
</dbReference>
<feature type="region of interest" description="Disordered" evidence="6">
    <location>
        <begin position="227"/>
        <end position="279"/>
    </location>
</feature>
<feature type="compositionally biased region" description="Basic and acidic residues" evidence="6">
    <location>
        <begin position="257"/>
        <end position="279"/>
    </location>
</feature>
<feature type="transmembrane region" description="Helical" evidence="7">
    <location>
        <begin position="129"/>
        <end position="146"/>
    </location>
</feature>
<evidence type="ECO:0000256" key="4">
    <source>
        <dbReference type="ARBA" id="ARBA00023136"/>
    </source>
</evidence>
<organism evidence="9 10">
    <name type="scientific">Aspergillus nomiae NRRL (strain ATCC 15546 / NRRL 13137 / CBS 260.88 / M93)</name>
    <dbReference type="NCBI Taxonomy" id="1509407"/>
    <lineage>
        <taxon>Eukaryota</taxon>
        <taxon>Fungi</taxon>
        <taxon>Dikarya</taxon>
        <taxon>Ascomycota</taxon>
        <taxon>Pezizomycotina</taxon>
        <taxon>Eurotiomycetes</taxon>
        <taxon>Eurotiomycetidae</taxon>
        <taxon>Eurotiales</taxon>
        <taxon>Aspergillaceae</taxon>
        <taxon>Aspergillus</taxon>
        <taxon>Aspergillus subgen. Circumdati</taxon>
    </lineage>
</organism>
<sequence>MDTNTDISRANDLNITISVMTVAIVVTTSIRIVGKFICRRALGPEDYLILLGTALDLVANAFDYKATASGFGRHTRFLSPPSRIQAVKYAQLAVASQPGQSGASSCLSASFCLRLSGVQSTATSAGQRLGCFTNIFYALSPAYFLWNVQLEWRKKAPVLAIMGCGIIVTIVGFLNIAFARDFLDRADSTWALTNEFICDIIERNISAFVANLPALWQLGRRFREWSSRTKTGEHPTGSDSSRFGRFEFGRNGYNSRLDSEDRNTHPLRERSRGGAAGDR</sequence>
<comment type="subcellular location">
    <subcellularLocation>
        <location evidence="1">Membrane</location>
        <topology evidence="1">Multi-pass membrane protein</topology>
    </subcellularLocation>
</comment>